<gene>
    <name evidence="9" type="ORF">BSQ50_10240</name>
</gene>
<dbReference type="PANTHER" id="PTHR34581">
    <property type="entry name" value="PTS SYSTEM N,N'-DIACETYLCHITOBIOSE-SPECIFIC EIIB COMPONENT"/>
    <property type="match status" value="1"/>
</dbReference>
<accession>A0A3Q8CDL3</accession>
<dbReference type="PANTHER" id="PTHR34581:SF2">
    <property type="entry name" value="PTS SYSTEM N,N'-DIACETYLCHITOBIOSE-SPECIFIC EIIB COMPONENT"/>
    <property type="match status" value="1"/>
</dbReference>
<evidence type="ECO:0000256" key="5">
    <source>
        <dbReference type="ARBA" id="ARBA00022683"/>
    </source>
</evidence>
<organism evidence="9 10">
    <name type="scientific">Liquorilactobacillus nagelii</name>
    <dbReference type="NCBI Taxonomy" id="82688"/>
    <lineage>
        <taxon>Bacteria</taxon>
        <taxon>Bacillati</taxon>
        <taxon>Bacillota</taxon>
        <taxon>Bacilli</taxon>
        <taxon>Lactobacillales</taxon>
        <taxon>Lactobacillaceae</taxon>
        <taxon>Liquorilactobacillus</taxon>
    </lineage>
</organism>
<keyword evidence="1" id="KW-0813">Transport</keyword>
<keyword evidence="5" id="KW-0598">Phosphotransferase system</keyword>
<proteinExistence type="predicted"/>
<dbReference type="AlphaFoldDB" id="A0A3Q8CDL3"/>
<keyword evidence="4" id="KW-0808">Transferase</keyword>
<reference evidence="9 10" key="1">
    <citation type="submission" date="2016-11" db="EMBL/GenBank/DDBJ databases">
        <title>Interaction between Lactobacillus species and yeast in water kefir.</title>
        <authorList>
            <person name="Behr J."/>
            <person name="Xu D."/>
            <person name="Vogel R.F."/>
        </authorList>
    </citation>
    <scope>NUCLEOTIDE SEQUENCE [LARGE SCALE GENOMIC DNA]</scope>
    <source>
        <strain evidence="9 10">TMW 1.1827</strain>
    </source>
</reference>
<dbReference type="Gene3D" id="3.40.50.2300">
    <property type="match status" value="1"/>
</dbReference>
<dbReference type="EMBL" id="CP018180">
    <property type="protein sequence ID" value="AUJ32881.1"/>
    <property type="molecule type" value="Genomic_DNA"/>
</dbReference>
<dbReference type="GO" id="GO:0016301">
    <property type="term" value="F:kinase activity"/>
    <property type="evidence" value="ECO:0007669"/>
    <property type="project" value="UniProtKB-KW"/>
</dbReference>
<feature type="domain" description="PTS EIIB type-3" evidence="8">
    <location>
        <begin position="5"/>
        <end position="103"/>
    </location>
</feature>
<sequence>MTEKELNVLLVCGTGASSGFMAANMRKAAKKAGLTIKIQARSESQLEDMIDDVDYLLVGPHLSYKEAELQATADAHQVKMGIIPQTIYGTLNGKAALEFMQAL</sequence>
<dbReference type="CDD" id="cd05564">
    <property type="entry name" value="PTS_IIB_chitobiose_lichenan"/>
    <property type="match status" value="1"/>
</dbReference>
<dbReference type="PROSITE" id="PS51100">
    <property type="entry name" value="PTS_EIIB_TYPE_3"/>
    <property type="match status" value="1"/>
</dbReference>
<dbReference type="RefSeq" id="WP_148127123.1">
    <property type="nucleotide sequence ID" value="NZ_CP018180.1"/>
</dbReference>
<protein>
    <submittedName>
        <fullName evidence="9">PTS sugar transporter subunit IIB</fullName>
    </submittedName>
</protein>
<evidence type="ECO:0000256" key="1">
    <source>
        <dbReference type="ARBA" id="ARBA00022448"/>
    </source>
</evidence>
<dbReference type="Pfam" id="PF02302">
    <property type="entry name" value="PTS_IIB"/>
    <property type="match status" value="1"/>
</dbReference>
<dbReference type="GO" id="GO:0009401">
    <property type="term" value="P:phosphoenolpyruvate-dependent sugar phosphotransferase system"/>
    <property type="evidence" value="ECO:0007669"/>
    <property type="project" value="UniProtKB-KW"/>
</dbReference>
<dbReference type="Proteomes" id="UP000324497">
    <property type="component" value="Chromosome"/>
</dbReference>
<dbReference type="KEGG" id="lng:BSQ50_10240"/>
<keyword evidence="10" id="KW-1185">Reference proteome</keyword>
<evidence type="ECO:0000256" key="2">
    <source>
        <dbReference type="ARBA" id="ARBA00022553"/>
    </source>
</evidence>
<dbReference type="InterPro" id="IPR051819">
    <property type="entry name" value="PTS_sugar-specific_EIIB"/>
</dbReference>
<evidence type="ECO:0000259" key="8">
    <source>
        <dbReference type="PROSITE" id="PS51100"/>
    </source>
</evidence>
<evidence type="ECO:0000313" key="10">
    <source>
        <dbReference type="Proteomes" id="UP000324497"/>
    </source>
</evidence>
<keyword evidence="2" id="KW-0597">Phosphoprotein</keyword>
<evidence type="ECO:0000256" key="7">
    <source>
        <dbReference type="PROSITE-ProRule" id="PRU00423"/>
    </source>
</evidence>
<dbReference type="GO" id="GO:0008982">
    <property type="term" value="F:protein-N(PI)-phosphohistidine-sugar phosphotransferase activity"/>
    <property type="evidence" value="ECO:0007669"/>
    <property type="project" value="InterPro"/>
</dbReference>
<keyword evidence="3 9" id="KW-0762">Sugar transport</keyword>
<keyword evidence="6" id="KW-0418">Kinase</keyword>
<dbReference type="InterPro" id="IPR013012">
    <property type="entry name" value="PTS_EIIB_3"/>
</dbReference>
<evidence type="ECO:0000256" key="3">
    <source>
        <dbReference type="ARBA" id="ARBA00022597"/>
    </source>
</evidence>
<dbReference type="SUPFAM" id="SSF52794">
    <property type="entry name" value="PTS system IIB component-like"/>
    <property type="match status" value="1"/>
</dbReference>
<dbReference type="InterPro" id="IPR036095">
    <property type="entry name" value="PTS_EIIB-like_sf"/>
</dbReference>
<dbReference type="InterPro" id="IPR003501">
    <property type="entry name" value="PTS_EIIB_2/3"/>
</dbReference>
<evidence type="ECO:0000256" key="4">
    <source>
        <dbReference type="ARBA" id="ARBA00022679"/>
    </source>
</evidence>
<feature type="modified residue" description="Phosphocysteine; by EIIA" evidence="7">
    <location>
        <position position="12"/>
    </location>
</feature>
<evidence type="ECO:0000313" key="9">
    <source>
        <dbReference type="EMBL" id="AUJ32881.1"/>
    </source>
</evidence>
<evidence type="ECO:0000256" key="6">
    <source>
        <dbReference type="ARBA" id="ARBA00022777"/>
    </source>
</evidence>
<name>A0A3Q8CDL3_9LACO</name>